<dbReference type="RefSeq" id="WP_377248253.1">
    <property type="nucleotide sequence ID" value="NZ_JBHLUH010000009.1"/>
</dbReference>
<dbReference type="Pfam" id="PF13424">
    <property type="entry name" value="TPR_12"/>
    <property type="match status" value="2"/>
</dbReference>
<reference evidence="2 3" key="1">
    <citation type="submission" date="2024-09" db="EMBL/GenBank/DDBJ databases">
        <authorList>
            <person name="Sun Q."/>
            <person name="Mori K."/>
        </authorList>
    </citation>
    <scope>NUCLEOTIDE SEQUENCE [LARGE SCALE GENOMIC DNA]</scope>
    <source>
        <strain evidence="2 3">TBRC 3947</strain>
    </source>
</reference>
<dbReference type="PANTHER" id="PTHR47691:SF3">
    <property type="entry name" value="HTH-TYPE TRANSCRIPTIONAL REGULATOR RV0890C-RELATED"/>
    <property type="match status" value="1"/>
</dbReference>
<evidence type="ECO:0000259" key="1">
    <source>
        <dbReference type="SMART" id="SM00382"/>
    </source>
</evidence>
<dbReference type="PRINTS" id="PR00364">
    <property type="entry name" value="DISEASERSIST"/>
</dbReference>
<dbReference type="InterPro" id="IPR011990">
    <property type="entry name" value="TPR-like_helical_dom_sf"/>
</dbReference>
<dbReference type="InterPro" id="IPR019734">
    <property type="entry name" value="TPR_rpt"/>
</dbReference>
<dbReference type="InterPro" id="IPR003593">
    <property type="entry name" value="AAA+_ATPase"/>
</dbReference>
<proteinExistence type="predicted"/>
<dbReference type="EMBL" id="JBHLUH010000009">
    <property type="protein sequence ID" value="MFC0527749.1"/>
    <property type="molecule type" value="Genomic_DNA"/>
</dbReference>
<organism evidence="2 3">
    <name type="scientific">Phytohabitans kaempferiae</name>
    <dbReference type="NCBI Taxonomy" id="1620943"/>
    <lineage>
        <taxon>Bacteria</taxon>
        <taxon>Bacillati</taxon>
        <taxon>Actinomycetota</taxon>
        <taxon>Actinomycetes</taxon>
        <taxon>Micromonosporales</taxon>
        <taxon>Micromonosporaceae</taxon>
    </lineage>
</organism>
<dbReference type="InterPro" id="IPR049945">
    <property type="entry name" value="AAA_22"/>
</dbReference>
<evidence type="ECO:0000313" key="3">
    <source>
        <dbReference type="Proteomes" id="UP001589867"/>
    </source>
</evidence>
<dbReference type="InterPro" id="IPR027417">
    <property type="entry name" value="P-loop_NTPase"/>
</dbReference>
<dbReference type="SUPFAM" id="SSF52540">
    <property type="entry name" value="P-loop containing nucleoside triphosphate hydrolases"/>
    <property type="match status" value="1"/>
</dbReference>
<dbReference type="Pfam" id="PF13401">
    <property type="entry name" value="AAA_22"/>
    <property type="match status" value="1"/>
</dbReference>
<sequence>MASGLPAPRPVRTPAEFVGELRRLKAWTGLSYRDLSRLARTRGRILAYSTLATALSRESLPQPDLVAAFVAACGGTDGDVDAWLEVRRGVAQAEADVPEPPPPTPDTVPRLLPPDPRHFAGRATELAHATRLLTGGGAVLVTGPAGVGKTTFAVRLGHAVADQFPDGQLYVDLRGFQPSGSAVPPAEAVRVLLDALGVPADRVPSTLEAQAALYRSCLDGRRILVVLDNAREAAQVAPLLPGSAGCAAVVTSRDQLTGLVVAGAADPLGLDLLPAADARDLLRQRLGADRIRAEPDAVERIVTACARLPLALAVVAARAATNPRFTLGALARELRAAQGGLDPFTGGDPAADVRAVFSWSYRLLDPDDAQLFRLLSVHAGPDLTAPAAASLAGVPPAVAARRLATLTRAHLTAEPAPGRYAMHDLLRGYAAELAATDPPDERRAATGRLLDHYLHTAHAADRLIYPELAVPSAEPPPPVPGVTPEPLGDPEAARAWLAAERDVLLLACHAAARAGFDEHAWRLPRAVANHLDTIGHWHDVISIQRVALAAAERLDDRGAEAGAHQALAAAHGRLGDDATAYPHYERALERYAQLGDHLGEAHVHRGLGGLCHRQGRYDEAFEHNQRALNRYEKLEHRNGQAMTLNNAGWLHAQRGAYDQALADCQRAVALLRETGDRHAEAATWDSLGYIHGHLHQPERAAACYARAIDLYRTLGDRYNEADTLRNLATLHESTGDADAATAAWRAALRLLEELDHPEAAEIRERL</sequence>
<dbReference type="PANTHER" id="PTHR47691">
    <property type="entry name" value="REGULATOR-RELATED"/>
    <property type="match status" value="1"/>
</dbReference>
<dbReference type="SUPFAM" id="SSF48452">
    <property type="entry name" value="TPR-like"/>
    <property type="match status" value="2"/>
</dbReference>
<feature type="domain" description="AAA+ ATPase" evidence="1">
    <location>
        <begin position="135"/>
        <end position="292"/>
    </location>
</feature>
<name>A0ABV6LZK7_9ACTN</name>
<dbReference type="SMART" id="SM00382">
    <property type="entry name" value="AAA"/>
    <property type="match status" value="1"/>
</dbReference>
<comment type="caution">
    <text evidence="2">The sequence shown here is derived from an EMBL/GenBank/DDBJ whole genome shotgun (WGS) entry which is preliminary data.</text>
</comment>
<accession>A0ABV6LZK7</accession>
<dbReference type="Gene3D" id="1.25.40.10">
    <property type="entry name" value="Tetratricopeptide repeat domain"/>
    <property type="match status" value="1"/>
</dbReference>
<protein>
    <submittedName>
        <fullName evidence="2">Tetratricopeptide repeat protein</fullName>
    </submittedName>
</protein>
<dbReference type="Gene3D" id="3.40.50.300">
    <property type="entry name" value="P-loop containing nucleotide triphosphate hydrolases"/>
    <property type="match status" value="1"/>
</dbReference>
<dbReference type="SMART" id="SM00028">
    <property type="entry name" value="TPR"/>
    <property type="match status" value="5"/>
</dbReference>
<gene>
    <name evidence="2" type="ORF">ACFFIA_08755</name>
</gene>
<keyword evidence="3" id="KW-1185">Reference proteome</keyword>
<dbReference type="Proteomes" id="UP001589867">
    <property type="component" value="Unassembled WGS sequence"/>
</dbReference>
<evidence type="ECO:0000313" key="2">
    <source>
        <dbReference type="EMBL" id="MFC0527749.1"/>
    </source>
</evidence>